<organism evidence="1 2">
    <name type="scientific">Epilithonimonas xixisoli</name>
    <dbReference type="NCBI Taxonomy" id="1476462"/>
    <lineage>
        <taxon>Bacteria</taxon>
        <taxon>Pseudomonadati</taxon>
        <taxon>Bacteroidota</taxon>
        <taxon>Flavobacteriia</taxon>
        <taxon>Flavobacteriales</taxon>
        <taxon>Weeksellaceae</taxon>
        <taxon>Chryseobacterium group</taxon>
        <taxon>Epilithonimonas</taxon>
    </lineage>
</organism>
<evidence type="ECO:0000313" key="1">
    <source>
        <dbReference type="EMBL" id="TDX83972.1"/>
    </source>
</evidence>
<gene>
    <name evidence="1" type="ORF">B0I22_1560</name>
</gene>
<dbReference type="AlphaFoldDB" id="A0A4R8I528"/>
<evidence type="ECO:0000313" key="2">
    <source>
        <dbReference type="Proteomes" id="UP000295313"/>
    </source>
</evidence>
<proteinExistence type="predicted"/>
<protein>
    <submittedName>
        <fullName evidence="1">Uncharacterized protein</fullName>
    </submittedName>
</protein>
<dbReference type="RefSeq" id="WP_133944025.1">
    <property type="nucleotide sequence ID" value="NZ_SOEO01000002.1"/>
</dbReference>
<name>A0A4R8I528_9FLAO</name>
<dbReference type="Proteomes" id="UP000295313">
    <property type="component" value="Unassembled WGS sequence"/>
</dbReference>
<dbReference type="OrthoDB" id="1274952at2"/>
<comment type="caution">
    <text evidence="1">The sequence shown here is derived from an EMBL/GenBank/DDBJ whole genome shotgun (WGS) entry which is preliminary data.</text>
</comment>
<sequence length="113" mass="13542">MSNTKFIKVAVSERLPKEDGKYFVWVDCPNARSAENPDEYNMNKMYFSKADNEFKSFYEVTHFLEEVPDRESELIEMLEEILKTNRFVWKNDKYAEFQIKEIESLIQSVKQPK</sequence>
<reference evidence="1 2" key="1">
    <citation type="submission" date="2019-03" db="EMBL/GenBank/DDBJ databases">
        <title>Genomic Encyclopedia of Type Strains, Phase III (KMG-III): the genomes of soil and plant-associated and newly described type strains.</title>
        <authorList>
            <person name="Whitman W."/>
        </authorList>
    </citation>
    <scope>NUCLEOTIDE SEQUENCE [LARGE SCALE GENOMIC DNA]</scope>
    <source>
        <strain evidence="1 2">CGMCC 1.12802</strain>
    </source>
</reference>
<keyword evidence="2" id="KW-1185">Reference proteome</keyword>
<accession>A0A4R8I528</accession>
<dbReference type="EMBL" id="SOEO01000002">
    <property type="protein sequence ID" value="TDX83972.1"/>
    <property type="molecule type" value="Genomic_DNA"/>
</dbReference>